<evidence type="ECO:0000313" key="2">
    <source>
        <dbReference type="EMBL" id="AMB93377.1"/>
    </source>
</evidence>
<protein>
    <submittedName>
        <fullName evidence="3">Glycerophosphodiester phosphodiesterase</fullName>
    </submittedName>
</protein>
<accession>A0A0X8F9R1</accession>
<dbReference type="InterPro" id="IPR030395">
    <property type="entry name" value="GP_PDE_dom"/>
</dbReference>
<dbReference type="CDD" id="cd08563">
    <property type="entry name" value="GDPD_TtGDE_like"/>
    <property type="match status" value="1"/>
</dbReference>
<dbReference type="PANTHER" id="PTHR46211:SF1">
    <property type="entry name" value="GLYCEROPHOSPHODIESTER PHOSPHODIESTERASE, CYTOPLASMIC"/>
    <property type="match status" value="1"/>
</dbReference>
<dbReference type="KEGG" id="asan:AWM72_00640"/>
<dbReference type="PROSITE" id="PS51704">
    <property type="entry name" value="GP_PDE"/>
    <property type="match status" value="1"/>
</dbReference>
<dbReference type="Pfam" id="PF03009">
    <property type="entry name" value="GDPD"/>
    <property type="match status" value="1"/>
</dbReference>
<feature type="domain" description="GP-PDE" evidence="1">
    <location>
        <begin position="1"/>
        <end position="239"/>
    </location>
</feature>
<dbReference type="InterPro" id="IPR017946">
    <property type="entry name" value="PLC-like_Pdiesterase_TIM-brl"/>
</dbReference>
<gene>
    <name evidence="2" type="ORF">AWM72_00640</name>
    <name evidence="3" type="ORF">CYJ28_00205</name>
</gene>
<dbReference type="RefSeq" id="WP_067971689.1">
    <property type="nucleotide sequence ID" value="NZ_CAJHKM010000003.1"/>
</dbReference>
<keyword evidence="4" id="KW-1185">Reference proteome</keyword>
<dbReference type="PANTHER" id="PTHR46211">
    <property type="entry name" value="GLYCEROPHOSPHORYL DIESTER PHOSPHODIESTERASE"/>
    <property type="match status" value="1"/>
</dbReference>
<proteinExistence type="predicted"/>
<dbReference type="Gene3D" id="3.20.20.190">
    <property type="entry name" value="Phosphatidylinositol (PI) phosphodiesterase"/>
    <property type="match status" value="1"/>
</dbReference>
<dbReference type="GeneID" id="92902579"/>
<evidence type="ECO:0000313" key="3">
    <source>
        <dbReference type="EMBL" id="PKZ23014.1"/>
    </source>
</evidence>
<dbReference type="OrthoDB" id="384721at2"/>
<dbReference type="Proteomes" id="UP000234239">
    <property type="component" value="Unassembled WGS sequence"/>
</dbReference>
<name>A0A0X8F9R1_9LACT</name>
<reference evidence="3 5" key="3">
    <citation type="submission" date="2017-12" db="EMBL/GenBank/DDBJ databases">
        <title>Phylogenetic diversity of female urinary microbiome.</title>
        <authorList>
            <person name="Thomas-White K."/>
            <person name="Wolfe A.J."/>
        </authorList>
    </citation>
    <scope>NUCLEOTIDE SEQUENCE [LARGE SCALE GENOMIC DNA]</scope>
    <source>
        <strain evidence="3 5">UMB0139</strain>
    </source>
</reference>
<dbReference type="AlphaFoldDB" id="A0A0X8F9R1"/>
<evidence type="ECO:0000313" key="5">
    <source>
        <dbReference type="Proteomes" id="UP000234239"/>
    </source>
</evidence>
<dbReference type="EMBL" id="CP014160">
    <property type="protein sequence ID" value="AMB93377.1"/>
    <property type="molecule type" value="Genomic_DNA"/>
</dbReference>
<evidence type="ECO:0000313" key="4">
    <source>
        <dbReference type="Proteomes" id="UP000069912"/>
    </source>
</evidence>
<dbReference type="Proteomes" id="UP000069912">
    <property type="component" value="Chromosome"/>
</dbReference>
<dbReference type="EMBL" id="PKGY01000001">
    <property type="protein sequence ID" value="PKZ23014.1"/>
    <property type="molecule type" value="Genomic_DNA"/>
</dbReference>
<reference evidence="2 4" key="1">
    <citation type="journal article" date="2016" name="Genome Announc.">
        <title>Complete Genome Sequences of Aerococcus christensenii CCUG 28831T, Aerococcus sanguinicola CCUG 43001T, Aerococcus urinae CCUG 36881T, Aerococcus urinaeequi CCUG 28094T, Aerococcus urinaehominis CCUG 42038 BT, and Aerococcus viridans CCUG 4311T.</title>
        <authorList>
            <person name="Carkaci D."/>
            <person name="Dargis R."/>
            <person name="Nielsen X.C."/>
            <person name="Skovgaard O."/>
            <person name="Fuursted K."/>
            <person name="Christensen J.J."/>
        </authorList>
    </citation>
    <scope>NUCLEOTIDE SEQUENCE [LARGE SCALE GENOMIC DNA]</scope>
    <source>
        <strain evidence="2 4">CCUG43001</strain>
    </source>
</reference>
<organism evidence="2 4">
    <name type="scientific">Aerococcus sanguinicola</name>
    <dbReference type="NCBI Taxonomy" id="119206"/>
    <lineage>
        <taxon>Bacteria</taxon>
        <taxon>Bacillati</taxon>
        <taxon>Bacillota</taxon>
        <taxon>Bacilli</taxon>
        <taxon>Lactobacillales</taxon>
        <taxon>Aerococcaceae</taxon>
        <taxon>Aerococcus</taxon>
    </lineage>
</organism>
<dbReference type="SUPFAM" id="SSF51695">
    <property type="entry name" value="PLC-like phosphodiesterases"/>
    <property type="match status" value="1"/>
</dbReference>
<dbReference type="GO" id="GO:0006629">
    <property type="term" value="P:lipid metabolic process"/>
    <property type="evidence" value="ECO:0007669"/>
    <property type="project" value="InterPro"/>
</dbReference>
<sequence>MQILAHRGYSSKFPENTMLAFREAYAAGADGIELDVQLSRDGQVVVCHDETIDRTSNGSGRIMDYSLAELKSFDFSNGFASIGPSEDLQIPTLEEVLQWLQGNDMLLNIELKTNQYPYPGLAQKVVDLVQKYQCGARVLISSFNHYSIQQVRELAPDLSCAFLEVNSIISPGRYCQEHGADYYHPHFFAINEAMLEDLLAKDIKVNVWTVDGLDLTESLMDRGINGLITNDPVSLKAYLKDRKLEIAI</sequence>
<reference evidence="4" key="2">
    <citation type="submission" date="2016-01" db="EMBL/GenBank/DDBJ databases">
        <title>Six Aerococcus type strain genome sequencing and assembly using PacBio and Illumina Hiseq.</title>
        <authorList>
            <person name="Carkaci D."/>
            <person name="Dargis R."/>
            <person name="Nielsen X.C."/>
            <person name="Skovgaard O."/>
            <person name="Fuursted K."/>
            <person name="Christensen J.J."/>
        </authorList>
    </citation>
    <scope>NUCLEOTIDE SEQUENCE [LARGE SCALE GENOMIC DNA]</scope>
    <source>
        <strain evidence="4">CCUG43001</strain>
    </source>
</reference>
<dbReference type="GO" id="GO:0008081">
    <property type="term" value="F:phosphoric diester hydrolase activity"/>
    <property type="evidence" value="ECO:0007669"/>
    <property type="project" value="InterPro"/>
</dbReference>
<evidence type="ECO:0000259" key="1">
    <source>
        <dbReference type="PROSITE" id="PS51704"/>
    </source>
</evidence>